<evidence type="ECO:0000313" key="3">
    <source>
        <dbReference type="Proteomes" id="UP001224890"/>
    </source>
</evidence>
<reference evidence="2" key="1">
    <citation type="submission" date="2021-06" db="EMBL/GenBank/DDBJ databases">
        <title>Comparative genomics, transcriptomics and evolutionary studies reveal genomic signatures of adaptation to plant cell wall in hemibiotrophic fungi.</title>
        <authorList>
            <consortium name="DOE Joint Genome Institute"/>
            <person name="Baroncelli R."/>
            <person name="Diaz J.F."/>
            <person name="Benocci T."/>
            <person name="Peng M."/>
            <person name="Battaglia E."/>
            <person name="Haridas S."/>
            <person name="Andreopoulos W."/>
            <person name="Labutti K."/>
            <person name="Pangilinan J."/>
            <person name="Floch G.L."/>
            <person name="Makela M.R."/>
            <person name="Henrissat B."/>
            <person name="Grigoriev I.V."/>
            <person name="Crouch J.A."/>
            <person name="De Vries R.P."/>
            <person name="Sukno S.A."/>
            <person name="Thon M.R."/>
        </authorList>
    </citation>
    <scope>NUCLEOTIDE SEQUENCE</scope>
    <source>
        <strain evidence="2">CBS 193.32</strain>
    </source>
</reference>
<dbReference type="GeneID" id="85462706"/>
<dbReference type="AlphaFoldDB" id="A0AAJ0F0E9"/>
<feature type="region of interest" description="Disordered" evidence="1">
    <location>
        <begin position="1"/>
        <end position="49"/>
    </location>
</feature>
<proteinExistence type="predicted"/>
<feature type="compositionally biased region" description="Acidic residues" evidence="1">
    <location>
        <begin position="27"/>
        <end position="49"/>
    </location>
</feature>
<organism evidence="2 3">
    <name type="scientific">Colletotrichum godetiae</name>
    <dbReference type="NCBI Taxonomy" id="1209918"/>
    <lineage>
        <taxon>Eukaryota</taxon>
        <taxon>Fungi</taxon>
        <taxon>Dikarya</taxon>
        <taxon>Ascomycota</taxon>
        <taxon>Pezizomycotina</taxon>
        <taxon>Sordariomycetes</taxon>
        <taxon>Hypocreomycetidae</taxon>
        <taxon>Glomerellales</taxon>
        <taxon>Glomerellaceae</taxon>
        <taxon>Colletotrichum</taxon>
        <taxon>Colletotrichum acutatum species complex</taxon>
    </lineage>
</organism>
<dbReference type="RefSeq" id="XP_060434291.1">
    <property type="nucleotide sequence ID" value="XM_060578180.1"/>
</dbReference>
<keyword evidence="3" id="KW-1185">Reference proteome</keyword>
<protein>
    <submittedName>
        <fullName evidence="2">Uncharacterized protein</fullName>
    </submittedName>
</protein>
<sequence length="193" mass="21713">MDPFNRELIDRARASLAAEGQGTIAPSDEDEGADSDIDMAEEEENVPEPDAEELFATDGTINLVEQNDQNVDHGEQASEVPYHEIVRQVLETPLETEKPKLPDLVCLCPKCFADERIGEQQKARVTHLTQHGRGNFHAGYSAWQRRLELRKKEDETEGFRRELCVSVAPDGAAIEDFDTIDALEEHVTLLDWN</sequence>
<name>A0AAJ0F0E9_9PEZI</name>
<accession>A0AAJ0F0E9</accession>
<gene>
    <name evidence="2" type="ORF">BDP55DRAFT_711253</name>
</gene>
<dbReference type="Proteomes" id="UP001224890">
    <property type="component" value="Unassembled WGS sequence"/>
</dbReference>
<dbReference type="EMBL" id="JAHMHR010000005">
    <property type="protein sequence ID" value="KAK1690596.1"/>
    <property type="molecule type" value="Genomic_DNA"/>
</dbReference>
<evidence type="ECO:0000313" key="2">
    <source>
        <dbReference type="EMBL" id="KAK1690596.1"/>
    </source>
</evidence>
<comment type="caution">
    <text evidence="2">The sequence shown here is derived from an EMBL/GenBank/DDBJ whole genome shotgun (WGS) entry which is preliminary data.</text>
</comment>
<feature type="compositionally biased region" description="Basic and acidic residues" evidence="1">
    <location>
        <begin position="1"/>
        <end position="13"/>
    </location>
</feature>
<evidence type="ECO:0000256" key="1">
    <source>
        <dbReference type="SAM" id="MobiDB-lite"/>
    </source>
</evidence>